<feature type="domain" description="MYND-type" evidence="18">
    <location>
        <begin position="298"/>
        <end position="337"/>
    </location>
</feature>
<dbReference type="PANTHER" id="PTHR46165">
    <property type="entry name" value="SET AND MYND DOMAIN-CONTAINING PROTEIN 4"/>
    <property type="match status" value="1"/>
</dbReference>
<keyword evidence="7" id="KW-0479">Metal-binding</keyword>
<comment type="subcellular location">
    <subcellularLocation>
        <location evidence="2">Cytoplasm</location>
    </subcellularLocation>
    <subcellularLocation>
        <location evidence="1">Nucleus</location>
    </subcellularLocation>
</comment>
<dbReference type="PANTHER" id="PTHR46165:SF2">
    <property type="entry name" value="SET AND MYND DOMAIN-CONTAINING PROTEIN 4"/>
    <property type="match status" value="1"/>
</dbReference>
<evidence type="ECO:0000259" key="17">
    <source>
        <dbReference type="PROSITE" id="PS50280"/>
    </source>
</evidence>
<sequence>MDLPVEKWKFYVSQKWASLQPSLRKKLSQTTSLGDTFSLSLTLFQREDEEYLSDLSRYYGVAKDAKRALACKEEGNGRFRKKDYRAAAVLYSRALSHTEAGSPEMAVCYANRSAALFHLGQFEVCLEDIRRAEEGACPDRVWPKILLRKAECLSSLGRFQEAANVLASVEGSMSAEERPGAAGSQQDLLGRLQQLKIRSREQSTGSASQPNGRSRPQQAPPEPWKGNRRISCASSSVSLAVSPCKGRHLAASKDILPGEILVREEAFVSVLRPGEGLLLRGSAGAALDGELANQDLSCHHCLKALLAPLPCRGCSYAKYCSTACAQRAWESYHGRECSLGGLLLPLGVFCHLALRAVLLAGFAQVHRLVKESHAGARALAEAPGPGTVKEGDPASIPGCDAEGHYGSSYRTTFGLLTHAEKHSPELRFLCGLSVAGLCKALGALDLQAVMAGKEASGSQEGPTAAGAPLGLGLLGEAILRHMLQLPCNAQAVAALSVSGSEEGPVVGSEEVSLATALFPVLSLLNHSCDPNTSVAFSGRTVEVRASRPIPCGQEILHCYGPHRCRMRASERRERLLSQYFFECRCPSCTEELDPGSLRGDPLAQQSPFCCPACHLPMKGQGQLRCSSGSCGTQLPDEAFQAQLRDLQRLTRKALALLEQGEAVKSVELLGRCQAEAKKFLSPTHLLSGEIEDHMAQAHVSLGRWREAAGHLRRSIRVVEAHYGPSSRELGQELFKLAQVLFNGCAVSEALEAIGKAEALLVLHSGSRSAQVQELREMKACLEDLLRGDSLAAAAATS</sequence>
<evidence type="ECO:0000256" key="15">
    <source>
        <dbReference type="PROSITE-ProRule" id="PRU00134"/>
    </source>
</evidence>
<organism evidence="19 20">
    <name type="scientific">Phrynocephalus forsythii</name>
    <dbReference type="NCBI Taxonomy" id="171643"/>
    <lineage>
        <taxon>Eukaryota</taxon>
        <taxon>Metazoa</taxon>
        <taxon>Chordata</taxon>
        <taxon>Craniata</taxon>
        <taxon>Vertebrata</taxon>
        <taxon>Euteleostomi</taxon>
        <taxon>Lepidosauria</taxon>
        <taxon>Squamata</taxon>
        <taxon>Bifurcata</taxon>
        <taxon>Unidentata</taxon>
        <taxon>Episquamata</taxon>
        <taxon>Toxicofera</taxon>
        <taxon>Iguania</taxon>
        <taxon>Acrodonta</taxon>
        <taxon>Agamidae</taxon>
        <taxon>Agaminae</taxon>
        <taxon>Phrynocephalus</taxon>
    </lineage>
</organism>
<dbReference type="InterPro" id="IPR002893">
    <property type="entry name" value="Znf_MYND"/>
</dbReference>
<keyword evidence="20" id="KW-1185">Reference proteome</keyword>
<dbReference type="GO" id="GO:0042826">
    <property type="term" value="F:histone deacetylase binding"/>
    <property type="evidence" value="ECO:0007669"/>
    <property type="project" value="TreeGrafter"/>
</dbReference>
<protein>
    <recommendedName>
        <fullName evidence="13">Protein-lysine N-methyltransferase SMYD4</fullName>
    </recommendedName>
    <alternativeName>
        <fullName evidence="14">SET and MYND domain-containing protein 4</fullName>
    </alternativeName>
</protein>
<dbReference type="GO" id="GO:0005634">
    <property type="term" value="C:nucleus"/>
    <property type="evidence" value="ECO:0007669"/>
    <property type="project" value="UniProtKB-SubCell"/>
</dbReference>
<dbReference type="InterPro" id="IPR044421">
    <property type="entry name" value="SMYD4_SET"/>
</dbReference>
<feature type="domain" description="SET" evidence="17">
    <location>
        <begin position="235"/>
        <end position="560"/>
    </location>
</feature>
<dbReference type="InterPro" id="IPR046341">
    <property type="entry name" value="SET_dom_sf"/>
</dbReference>
<evidence type="ECO:0000256" key="7">
    <source>
        <dbReference type="ARBA" id="ARBA00022723"/>
    </source>
</evidence>
<evidence type="ECO:0000256" key="1">
    <source>
        <dbReference type="ARBA" id="ARBA00004123"/>
    </source>
</evidence>
<evidence type="ECO:0000256" key="2">
    <source>
        <dbReference type="ARBA" id="ARBA00004496"/>
    </source>
</evidence>
<keyword evidence="3" id="KW-0963">Cytoplasm</keyword>
<evidence type="ECO:0000313" key="19">
    <source>
        <dbReference type="EMBL" id="KAJ7308900.1"/>
    </source>
</evidence>
<evidence type="ECO:0000256" key="14">
    <source>
        <dbReference type="ARBA" id="ARBA00093680"/>
    </source>
</evidence>
<dbReference type="Pfam" id="PF00856">
    <property type="entry name" value="SET"/>
    <property type="match status" value="1"/>
</dbReference>
<comment type="function">
    <text evidence="12">Protein-lysine N-methyltransferase. Monomethylates PRMT5, modulating its transcriptional activity. May also act as a histone methyltransferase. Plays a critical role in cardiac development. Acts as a key epigenetic regulator of gene expression during cardiac development via its dual activities as a methyltransferase and negative regulator of HDAC1.</text>
</comment>
<dbReference type="InterPro" id="IPR011990">
    <property type="entry name" value="TPR-like_helical_dom_sf"/>
</dbReference>
<keyword evidence="8 15" id="KW-0863">Zinc-finger</keyword>
<keyword evidence="9" id="KW-0862">Zinc</keyword>
<dbReference type="GO" id="GO:0005737">
    <property type="term" value="C:cytoplasm"/>
    <property type="evidence" value="ECO:0007669"/>
    <property type="project" value="UniProtKB-SubCell"/>
</dbReference>
<keyword evidence="6" id="KW-0949">S-adenosyl-L-methionine</keyword>
<dbReference type="InterPro" id="IPR001214">
    <property type="entry name" value="SET_dom"/>
</dbReference>
<evidence type="ECO:0000256" key="5">
    <source>
        <dbReference type="ARBA" id="ARBA00022679"/>
    </source>
</evidence>
<comment type="catalytic activity">
    <reaction evidence="11">
        <text>L-lysyl-[protein] + S-adenosyl-L-methionine = N(6)-methyl-L-lysyl-[protein] + S-adenosyl-L-homocysteine + H(+)</text>
        <dbReference type="Rhea" id="RHEA:51736"/>
        <dbReference type="Rhea" id="RHEA-COMP:9752"/>
        <dbReference type="Rhea" id="RHEA-COMP:13053"/>
        <dbReference type="ChEBI" id="CHEBI:15378"/>
        <dbReference type="ChEBI" id="CHEBI:29969"/>
        <dbReference type="ChEBI" id="CHEBI:57856"/>
        <dbReference type="ChEBI" id="CHEBI:59789"/>
        <dbReference type="ChEBI" id="CHEBI:61929"/>
    </reaction>
</comment>
<gene>
    <name evidence="19" type="ORF">JRQ81_008176</name>
</gene>
<reference evidence="19" key="1">
    <citation type="journal article" date="2023" name="DNA Res.">
        <title>Chromosome-level genome assembly of Phrynocephalus forsythii using third-generation DNA sequencing and Hi-C analysis.</title>
        <authorList>
            <person name="Qi Y."/>
            <person name="Zhao W."/>
            <person name="Zhao Y."/>
            <person name="Niu C."/>
            <person name="Cao S."/>
            <person name="Zhang Y."/>
        </authorList>
    </citation>
    <scope>NUCLEOTIDE SEQUENCE</scope>
    <source>
        <tissue evidence="19">Muscle</tissue>
    </source>
</reference>
<dbReference type="Gene3D" id="6.10.140.2220">
    <property type="match status" value="1"/>
</dbReference>
<evidence type="ECO:0000256" key="3">
    <source>
        <dbReference type="ARBA" id="ARBA00022490"/>
    </source>
</evidence>
<dbReference type="SUPFAM" id="SSF48452">
    <property type="entry name" value="TPR-like"/>
    <property type="match status" value="2"/>
</dbReference>
<dbReference type="InterPro" id="IPR052097">
    <property type="entry name" value="SET-MYND_domain_protein"/>
</dbReference>
<name>A0A9Q0XBW9_9SAUR</name>
<dbReference type="CDD" id="cd10536">
    <property type="entry name" value="SET_SMYD4"/>
    <property type="match status" value="1"/>
</dbReference>
<dbReference type="PROSITE" id="PS50865">
    <property type="entry name" value="ZF_MYND_2"/>
    <property type="match status" value="1"/>
</dbReference>
<dbReference type="AlphaFoldDB" id="A0A9Q0XBW9"/>
<feature type="compositionally biased region" description="Polar residues" evidence="16">
    <location>
        <begin position="202"/>
        <end position="217"/>
    </location>
</feature>
<dbReference type="GO" id="GO:0032259">
    <property type="term" value="P:methylation"/>
    <property type="evidence" value="ECO:0007669"/>
    <property type="project" value="UniProtKB-KW"/>
</dbReference>
<evidence type="ECO:0000259" key="18">
    <source>
        <dbReference type="PROSITE" id="PS50865"/>
    </source>
</evidence>
<comment type="caution">
    <text evidence="19">The sequence shown here is derived from an EMBL/GenBank/DDBJ whole genome shotgun (WGS) entry which is preliminary data.</text>
</comment>
<evidence type="ECO:0000256" key="8">
    <source>
        <dbReference type="ARBA" id="ARBA00022771"/>
    </source>
</evidence>
<proteinExistence type="predicted"/>
<dbReference type="PROSITE" id="PS50280">
    <property type="entry name" value="SET"/>
    <property type="match status" value="1"/>
</dbReference>
<evidence type="ECO:0000256" key="10">
    <source>
        <dbReference type="ARBA" id="ARBA00023242"/>
    </source>
</evidence>
<keyword evidence="10" id="KW-0539">Nucleus</keyword>
<evidence type="ECO:0000256" key="12">
    <source>
        <dbReference type="ARBA" id="ARBA00093423"/>
    </source>
</evidence>
<dbReference type="PROSITE" id="PS01360">
    <property type="entry name" value="ZF_MYND_1"/>
    <property type="match status" value="1"/>
</dbReference>
<dbReference type="OrthoDB" id="62495at2759"/>
<dbReference type="Pfam" id="PF01753">
    <property type="entry name" value="zf-MYND"/>
    <property type="match status" value="1"/>
</dbReference>
<dbReference type="EMBL" id="JAPFRF010000017">
    <property type="protein sequence ID" value="KAJ7308900.1"/>
    <property type="molecule type" value="Genomic_DNA"/>
</dbReference>
<evidence type="ECO:0000256" key="13">
    <source>
        <dbReference type="ARBA" id="ARBA00093635"/>
    </source>
</evidence>
<dbReference type="Gene3D" id="1.25.40.10">
    <property type="entry name" value="Tetratricopeptide repeat domain"/>
    <property type="match status" value="2"/>
</dbReference>
<dbReference type="Gene3D" id="2.170.270.10">
    <property type="entry name" value="SET domain"/>
    <property type="match status" value="1"/>
</dbReference>
<keyword evidence="5" id="KW-0808">Transferase</keyword>
<dbReference type="SUPFAM" id="SSF144232">
    <property type="entry name" value="HIT/MYND zinc finger-like"/>
    <property type="match status" value="1"/>
</dbReference>
<dbReference type="GO" id="GO:0007507">
    <property type="term" value="P:heart development"/>
    <property type="evidence" value="ECO:0007669"/>
    <property type="project" value="TreeGrafter"/>
</dbReference>
<accession>A0A9Q0XBW9</accession>
<keyword evidence="4" id="KW-0489">Methyltransferase</keyword>
<evidence type="ECO:0000313" key="20">
    <source>
        <dbReference type="Proteomes" id="UP001142489"/>
    </source>
</evidence>
<dbReference type="Proteomes" id="UP001142489">
    <property type="component" value="Unassembled WGS sequence"/>
</dbReference>
<evidence type="ECO:0000256" key="6">
    <source>
        <dbReference type="ARBA" id="ARBA00022691"/>
    </source>
</evidence>
<evidence type="ECO:0000256" key="4">
    <source>
        <dbReference type="ARBA" id="ARBA00022603"/>
    </source>
</evidence>
<dbReference type="SUPFAM" id="SSF82199">
    <property type="entry name" value="SET domain"/>
    <property type="match status" value="1"/>
</dbReference>
<evidence type="ECO:0000256" key="9">
    <source>
        <dbReference type="ARBA" id="ARBA00022833"/>
    </source>
</evidence>
<dbReference type="GO" id="GO:0008270">
    <property type="term" value="F:zinc ion binding"/>
    <property type="evidence" value="ECO:0007669"/>
    <property type="project" value="UniProtKB-KW"/>
</dbReference>
<evidence type="ECO:0000256" key="16">
    <source>
        <dbReference type="SAM" id="MobiDB-lite"/>
    </source>
</evidence>
<evidence type="ECO:0000256" key="11">
    <source>
        <dbReference type="ARBA" id="ARBA00048985"/>
    </source>
</evidence>
<feature type="region of interest" description="Disordered" evidence="16">
    <location>
        <begin position="199"/>
        <end position="228"/>
    </location>
</feature>
<dbReference type="GO" id="GO:0008168">
    <property type="term" value="F:methyltransferase activity"/>
    <property type="evidence" value="ECO:0007669"/>
    <property type="project" value="UniProtKB-KW"/>
</dbReference>